<organism evidence="2 3">
    <name type="scientific">Streptomyces albus (strain ATCC 21838 / DSM 41398 / FERM P-419 / JCM 4703 / NBRC 107858)</name>
    <dbReference type="NCBI Taxonomy" id="1081613"/>
    <lineage>
        <taxon>Bacteria</taxon>
        <taxon>Bacillati</taxon>
        <taxon>Actinomycetota</taxon>
        <taxon>Actinomycetes</taxon>
        <taxon>Kitasatosporales</taxon>
        <taxon>Streptomycetaceae</taxon>
        <taxon>Streptomyces</taxon>
    </lineage>
</organism>
<dbReference type="AlphaFoldDB" id="A0A0B5EM46"/>
<keyword evidence="3" id="KW-1185">Reference proteome</keyword>
<dbReference type="InterPro" id="IPR014748">
    <property type="entry name" value="Enoyl-CoA_hydra_C"/>
</dbReference>
<dbReference type="PANTHER" id="PTHR43802:SF1">
    <property type="entry name" value="IP11341P-RELATED"/>
    <property type="match status" value="1"/>
</dbReference>
<accession>A0A0B5EM46</accession>
<dbReference type="InterPro" id="IPR029045">
    <property type="entry name" value="ClpP/crotonase-like_dom_sf"/>
</dbReference>
<dbReference type="SUPFAM" id="SSF52096">
    <property type="entry name" value="ClpP/crotonase"/>
    <property type="match status" value="1"/>
</dbReference>
<dbReference type="Proteomes" id="UP000031523">
    <property type="component" value="Chromosome"/>
</dbReference>
<reference evidence="2 3" key="1">
    <citation type="submission" date="2015-01" db="EMBL/GenBank/DDBJ databases">
        <title>Enhanced salinomycin production by adjusting the supply of polyketide extender units in Streptomyce albus DSM 41398.</title>
        <authorList>
            <person name="Lu C."/>
        </authorList>
    </citation>
    <scope>NUCLEOTIDE SEQUENCE [LARGE SCALE GENOMIC DNA]</scope>
    <source>
        <strain evidence="3">ATCC 21838 / DSM 41398 / FERM P-419 / JCM 4703 / NBRC 107858</strain>
    </source>
</reference>
<dbReference type="InterPro" id="IPR001753">
    <property type="entry name" value="Enoyl-CoA_hydra/iso"/>
</dbReference>
<gene>
    <name evidence="2" type="ORF">SLNWT_0044</name>
</gene>
<dbReference type="Gene3D" id="1.10.12.10">
    <property type="entry name" value="Lyase 2-enoyl-coa Hydratase, Chain A, domain 2"/>
    <property type="match status" value="1"/>
</dbReference>
<evidence type="ECO:0000313" key="2">
    <source>
        <dbReference type="EMBL" id="AJE80420.1"/>
    </source>
</evidence>
<dbReference type="Pfam" id="PF00378">
    <property type="entry name" value="ECH_1"/>
    <property type="match status" value="1"/>
</dbReference>
<keyword evidence="2" id="KW-0378">Hydrolase</keyword>
<sequence length="268" mass="27750">MPDSVLYEVSDGVAVLTLNRPEALNALDIPTKTALRDAVLDAQGDPAVRAVLLTAAGERAFCVGQDLDEHMAALTELRPGQEVSVASLREHLNPLVTALLTMPKPVVAGVNGIAAGAGASLAWACDVRVLAERAGFNTAFAGVGLTADTGASWTLPRLVGHAKAAELLMVPRTVPAAEAHALGLANQVVPGAELREAALDFARKLAAVPASALGAIKESLAYASFHSLADTLAKETALQSTAANSAEHLAAMRDFTGRQQRAGRRRDA</sequence>
<dbReference type="GO" id="GO:0016787">
    <property type="term" value="F:hydrolase activity"/>
    <property type="evidence" value="ECO:0007669"/>
    <property type="project" value="UniProtKB-KW"/>
</dbReference>
<protein>
    <submittedName>
        <fullName evidence="2">2-ketocyclohexanecarboxyl-CoA hydrolase</fullName>
    </submittedName>
</protein>
<evidence type="ECO:0000256" key="1">
    <source>
        <dbReference type="ARBA" id="ARBA00005254"/>
    </source>
</evidence>
<dbReference type="PANTHER" id="PTHR43802">
    <property type="entry name" value="ENOYL-COA HYDRATASE"/>
    <property type="match status" value="1"/>
</dbReference>
<dbReference type="CDD" id="cd06558">
    <property type="entry name" value="crotonase-like"/>
    <property type="match status" value="1"/>
</dbReference>
<comment type="similarity">
    <text evidence="1">Belongs to the enoyl-CoA hydratase/isomerase family.</text>
</comment>
<proteinExistence type="inferred from homology"/>
<dbReference type="Gene3D" id="3.90.226.10">
    <property type="entry name" value="2-enoyl-CoA Hydratase, Chain A, domain 1"/>
    <property type="match status" value="1"/>
</dbReference>
<name>A0A0B5EM46_STRA4</name>
<dbReference type="KEGG" id="sals:SLNWT_0044"/>
<evidence type="ECO:0000313" key="3">
    <source>
        <dbReference type="Proteomes" id="UP000031523"/>
    </source>
</evidence>
<dbReference type="EMBL" id="CP010519">
    <property type="protein sequence ID" value="AJE80420.1"/>
    <property type="molecule type" value="Genomic_DNA"/>
</dbReference>